<dbReference type="EMBL" id="AP018161">
    <property type="protein sequence ID" value="BBA85044.1"/>
    <property type="molecule type" value="Genomic_DNA"/>
</dbReference>
<comment type="subcellular location">
    <subcellularLocation>
        <location evidence="7">Cytoplasm</location>
    </subcellularLocation>
</comment>
<gene>
    <name evidence="7 8" type="primary">ybeY</name>
    <name evidence="8" type="ORF">NARRFE1_00950</name>
</gene>
<dbReference type="GO" id="GO:0006364">
    <property type="term" value="P:rRNA processing"/>
    <property type="evidence" value="ECO:0007669"/>
    <property type="project" value="UniProtKB-UniRule"/>
</dbReference>
<sequence>MKINIKLLIKNKNNIPKINNIIKCINCISKYNKFNEINLIIVNKKLIKFINNKYRNINKVTNILTFKYKNIIKNKKYIGEIILCKKQIEYESHIKNIKLYNHWMHLIIHGCLHLLNINHKNYKSRILLYKIENYILNKIGIKNIHKKYE</sequence>
<keyword evidence="3 7" id="KW-0479">Metal-binding</keyword>
<feature type="binding site" evidence="7">
    <location>
        <position position="109"/>
    </location>
    <ligand>
        <name>Zn(2+)</name>
        <dbReference type="ChEBI" id="CHEBI:29105"/>
        <note>catalytic</note>
    </ligand>
</feature>
<evidence type="ECO:0000256" key="6">
    <source>
        <dbReference type="ARBA" id="ARBA00022833"/>
    </source>
</evidence>
<keyword evidence="9" id="KW-1185">Reference proteome</keyword>
<keyword evidence="2 7" id="KW-0540">Nuclease</keyword>
<keyword evidence="5 7" id="KW-0378">Hydrolase</keyword>
<dbReference type="SUPFAM" id="SSF55486">
    <property type="entry name" value="Metalloproteases ('zincins'), catalytic domain"/>
    <property type="match status" value="1"/>
</dbReference>
<feature type="binding site" evidence="7">
    <location>
        <position position="119"/>
    </location>
    <ligand>
        <name>Zn(2+)</name>
        <dbReference type="ChEBI" id="CHEBI:29105"/>
        <note>catalytic</note>
    </ligand>
</feature>
<comment type="cofactor">
    <cofactor evidence="7">
        <name>Zn(2+)</name>
        <dbReference type="ChEBI" id="CHEBI:29105"/>
    </cofactor>
    <text evidence="7">Binds 1 zinc ion.</text>
</comment>
<comment type="similarity">
    <text evidence="1 7">Belongs to the endoribonuclease YbeY family.</text>
</comment>
<evidence type="ECO:0000256" key="2">
    <source>
        <dbReference type="ARBA" id="ARBA00022722"/>
    </source>
</evidence>
<dbReference type="GO" id="GO:0004521">
    <property type="term" value="F:RNA endonuclease activity"/>
    <property type="evidence" value="ECO:0007669"/>
    <property type="project" value="UniProtKB-UniRule"/>
</dbReference>
<keyword evidence="6 7" id="KW-0862">Zinc</keyword>
<keyword evidence="7" id="KW-0690">Ribosome biogenesis</keyword>
<evidence type="ECO:0000313" key="9">
    <source>
        <dbReference type="Proteomes" id="UP000289537"/>
    </source>
</evidence>
<evidence type="ECO:0000256" key="3">
    <source>
        <dbReference type="ARBA" id="ARBA00022723"/>
    </source>
</evidence>
<comment type="function">
    <text evidence="7">Single strand-specific metallo-endoribonuclease involved in late-stage 70S ribosome quality control and in maturation of the 3' terminus of the 16S rRNA.</text>
</comment>
<feature type="binding site" evidence="7">
    <location>
        <position position="113"/>
    </location>
    <ligand>
        <name>Zn(2+)</name>
        <dbReference type="ChEBI" id="CHEBI:29105"/>
        <note>catalytic</note>
    </ligand>
</feature>
<dbReference type="KEGG" id="eor:NARRFE1_00950"/>
<keyword evidence="7" id="KW-0698">rRNA processing</keyword>
<dbReference type="GO" id="GO:0004222">
    <property type="term" value="F:metalloendopeptidase activity"/>
    <property type="evidence" value="ECO:0007669"/>
    <property type="project" value="InterPro"/>
</dbReference>
<protein>
    <recommendedName>
        <fullName evidence="7">Endoribonuclease YbeY</fullName>
        <ecNumber evidence="7">3.1.-.-</ecNumber>
    </recommendedName>
</protein>
<organism evidence="8 9">
    <name type="scientific">endosymbiont of Rhynchophorus ferrugineus</name>
    <dbReference type="NCBI Taxonomy" id="1972133"/>
    <lineage>
        <taxon>Bacteria</taxon>
        <taxon>Pseudomonadati</taxon>
        <taxon>Pseudomonadota</taxon>
        <taxon>Gammaproteobacteria</taxon>
        <taxon>Candidatus Nardonella</taxon>
    </lineage>
</organism>
<evidence type="ECO:0000256" key="5">
    <source>
        <dbReference type="ARBA" id="ARBA00022801"/>
    </source>
</evidence>
<dbReference type="GO" id="GO:0005737">
    <property type="term" value="C:cytoplasm"/>
    <property type="evidence" value="ECO:0007669"/>
    <property type="project" value="UniProtKB-SubCell"/>
</dbReference>
<dbReference type="AlphaFoldDB" id="A0A2Z5TPQ7"/>
<dbReference type="InterPro" id="IPR023091">
    <property type="entry name" value="MetalPrtase_cat_dom_sf_prd"/>
</dbReference>
<proteinExistence type="inferred from homology"/>
<dbReference type="EC" id="3.1.-.-" evidence="7"/>
<evidence type="ECO:0000256" key="7">
    <source>
        <dbReference type="HAMAP-Rule" id="MF_00009"/>
    </source>
</evidence>
<dbReference type="Proteomes" id="UP000289537">
    <property type="component" value="Chromosome"/>
</dbReference>
<dbReference type="InterPro" id="IPR002036">
    <property type="entry name" value="YbeY"/>
</dbReference>
<dbReference type="Gene3D" id="3.40.390.30">
    <property type="entry name" value="Metalloproteases ('zincins'), catalytic domain"/>
    <property type="match status" value="1"/>
</dbReference>
<dbReference type="OrthoDB" id="9807740at2"/>
<evidence type="ECO:0000256" key="1">
    <source>
        <dbReference type="ARBA" id="ARBA00010875"/>
    </source>
</evidence>
<dbReference type="GO" id="GO:0008270">
    <property type="term" value="F:zinc ion binding"/>
    <property type="evidence" value="ECO:0007669"/>
    <property type="project" value="UniProtKB-UniRule"/>
</dbReference>
<dbReference type="HAMAP" id="MF_00009">
    <property type="entry name" value="Endoribonucl_YbeY"/>
    <property type="match status" value="1"/>
</dbReference>
<reference evidence="8 9" key="1">
    <citation type="journal article" date="2017" name="Proc. Natl. Acad. Sci. U.S.A.">
        <title>Small genome symbiont underlies cuticle hardness in beetles.</title>
        <authorList>
            <person name="Anbutsu H."/>
            <person name="Moriyama M."/>
            <person name="Nikoh N."/>
            <person name="Hosokawa T."/>
            <person name="Futahashi R."/>
            <person name="Tanahashi M."/>
            <person name="Meng X.Y."/>
            <person name="Kuriwada T."/>
            <person name="Mori N."/>
            <person name="Oshima K."/>
            <person name="Hattori M."/>
            <person name="Fujie M."/>
            <person name="Satoh N."/>
            <person name="Maeda T."/>
            <person name="Shigenobu S."/>
            <person name="Koga R."/>
            <person name="Fukatsu T."/>
        </authorList>
    </citation>
    <scope>NUCLEOTIDE SEQUENCE [LARGE SCALE GENOMIC DNA]</scope>
    <source>
        <strain evidence="8">NARRFE1</strain>
    </source>
</reference>
<keyword evidence="7" id="KW-0963">Cytoplasm</keyword>
<evidence type="ECO:0000256" key="4">
    <source>
        <dbReference type="ARBA" id="ARBA00022759"/>
    </source>
</evidence>
<dbReference type="RefSeq" id="WP_148708394.1">
    <property type="nucleotide sequence ID" value="NZ_AP018161.1"/>
</dbReference>
<keyword evidence="4 7" id="KW-0255">Endonuclease</keyword>
<accession>A0A2Z5TPQ7</accession>
<name>A0A2Z5TPQ7_9GAMM</name>
<evidence type="ECO:0000313" key="8">
    <source>
        <dbReference type="EMBL" id="BBA85044.1"/>
    </source>
</evidence>
<dbReference type="Pfam" id="PF02130">
    <property type="entry name" value="YbeY"/>
    <property type="match status" value="1"/>
</dbReference>
<dbReference type="NCBIfam" id="TIGR00043">
    <property type="entry name" value="rRNA maturation RNase YbeY"/>
    <property type="match status" value="1"/>
</dbReference>